<proteinExistence type="predicted"/>
<evidence type="ECO:0000313" key="4">
    <source>
        <dbReference type="Proteomes" id="UP000323393"/>
    </source>
</evidence>
<dbReference type="PANTHER" id="PTHR33221:SF15">
    <property type="entry name" value="HTH-TYPE TRANSCRIPTIONAL REGULATOR YWGB-RELATED"/>
    <property type="match status" value="1"/>
</dbReference>
<dbReference type="InterPro" id="IPR036388">
    <property type="entry name" value="WH-like_DNA-bd_sf"/>
</dbReference>
<dbReference type="EMBL" id="CP020880">
    <property type="protein sequence ID" value="ART77139.1"/>
    <property type="molecule type" value="Genomic_DNA"/>
</dbReference>
<dbReference type="PANTHER" id="PTHR33221">
    <property type="entry name" value="WINGED HELIX-TURN-HELIX TRANSCRIPTIONAL REGULATOR, RRF2 FAMILY"/>
    <property type="match status" value="1"/>
</dbReference>
<evidence type="ECO:0000313" key="1">
    <source>
        <dbReference type="EMBL" id="ART77139.1"/>
    </source>
</evidence>
<organism evidence="2 4">
    <name type="scientific">Sutcliffiella horikoshii</name>
    <dbReference type="NCBI Taxonomy" id="79883"/>
    <lineage>
        <taxon>Bacteria</taxon>
        <taxon>Bacillati</taxon>
        <taxon>Bacillota</taxon>
        <taxon>Bacilli</taxon>
        <taxon>Bacillales</taxon>
        <taxon>Bacillaceae</taxon>
        <taxon>Sutcliffiella</taxon>
    </lineage>
</organism>
<gene>
    <name evidence="1" type="ORF">B4U37_14255</name>
    <name evidence="2" type="ORF">FZC74_15995</name>
</gene>
<dbReference type="KEGG" id="bhk:B4U37_14255"/>
<dbReference type="GeneID" id="96739583"/>
<protein>
    <submittedName>
        <fullName evidence="1 2">Transcriptional regulator</fullName>
    </submittedName>
</protein>
<dbReference type="PROSITE" id="PS51197">
    <property type="entry name" value="HTH_RRF2_2"/>
    <property type="match status" value="1"/>
</dbReference>
<reference evidence="1 3" key="1">
    <citation type="submission" date="2017-04" db="EMBL/GenBank/DDBJ databases">
        <title>Complete Genome Sequence of the Bacillus horikoshii 20a strain from Cuatro Cienegas, Coahuila, Mexico.</title>
        <authorList>
            <person name="Zarza E."/>
            <person name="Alcaraz L.D."/>
            <person name="Aguilar-Salinas B."/>
            <person name="Islas A."/>
            <person name="Olmedo-Alvarez G."/>
        </authorList>
    </citation>
    <scope>NUCLEOTIDE SEQUENCE [LARGE SCALE GENOMIC DNA]</scope>
    <source>
        <strain evidence="1 3">20a</strain>
    </source>
</reference>
<dbReference type="RefSeq" id="WP_088018766.1">
    <property type="nucleotide sequence ID" value="NZ_CP020880.1"/>
</dbReference>
<reference evidence="2 4" key="2">
    <citation type="submission" date="2019-08" db="EMBL/GenBank/DDBJ databases">
        <title>Bacillus genomes from the desert of Cuatro Cienegas, Coahuila.</title>
        <authorList>
            <person name="Olmedo-Alvarez G."/>
        </authorList>
    </citation>
    <scope>NUCLEOTIDE SEQUENCE [LARGE SCALE GENOMIC DNA]</scope>
    <source>
        <strain evidence="2 4">CH88_3T</strain>
    </source>
</reference>
<evidence type="ECO:0000313" key="3">
    <source>
        <dbReference type="Proteomes" id="UP000195573"/>
    </source>
</evidence>
<dbReference type="SUPFAM" id="SSF46785">
    <property type="entry name" value="Winged helix' DNA-binding domain"/>
    <property type="match status" value="1"/>
</dbReference>
<dbReference type="InterPro" id="IPR000944">
    <property type="entry name" value="Tscrpt_reg_Rrf2"/>
</dbReference>
<dbReference type="Gene3D" id="1.10.10.10">
    <property type="entry name" value="Winged helix-like DNA-binding domain superfamily/Winged helix DNA-binding domain"/>
    <property type="match status" value="1"/>
</dbReference>
<dbReference type="GO" id="GO:0005829">
    <property type="term" value="C:cytosol"/>
    <property type="evidence" value="ECO:0007669"/>
    <property type="project" value="TreeGrafter"/>
</dbReference>
<accession>A0A1Y0CPI3</accession>
<keyword evidence="3" id="KW-1185">Reference proteome</keyword>
<dbReference type="InterPro" id="IPR036390">
    <property type="entry name" value="WH_DNA-bd_sf"/>
</dbReference>
<dbReference type="AlphaFoldDB" id="A0A1Y0CPI3"/>
<sequence>MTEKVTSTKWFSVAIQALVVLANNEGRCPSGELAEKLNSKSVFLRKILRHLVKTELIEAKEGRDGGYFLVKDPSEIKLSEVYDAMKAETFPKGFFNVESKECFASTTRESLCTLRDEMEGWVVAGLEQKTIADLMKK</sequence>
<name>A0A1Y0CPI3_9BACI</name>
<dbReference type="GO" id="GO:0003700">
    <property type="term" value="F:DNA-binding transcription factor activity"/>
    <property type="evidence" value="ECO:0007669"/>
    <property type="project" value="TreeGrafter"/>
</dbReference>
<dbReference type="EMBL" id="VTEU01000007">
    <property type="protein sequence ID" value="TYS57536.1"/>
    <property type="molecule type" value="Genomic_DNA"/>
</dbReference>
<dbReference type="Proteomes" id="UP000323393">
    <property type="component" value="Unassembled WGS sequence"/>
</dbReference>
<dbReference type="Proteomes" id="UP000195573">
    <property type="component" value="Chromosome"/>
</dbReference>
<dbReference type="Pfam" id="PF02082">
    <property type="entry name" value="Rrf2"/>
    <property type="match status" value="1"/>
</dbReference>
<evidence type="ECO:0000313" key="2">
    <source>
        <dbReference type="EMBL" id="TYS57536.1"/>
    </source>
</evidence>